<dbReference type="InterPro" id="IPR013534">
    <property type="entry name" value="Starch_synth_cat_dom"/>
</dbReference>
<dbReference type="InterPro" id="IPR017853">
    <property type="entry name" value="GH"/>
</dbReference>
<dbReference type="PANTHER" id="PTHR47182">
    <property type="entry name" value="CELL WALL ALPHA-1,3-GLUCAN SYNTHASE AGS1-RELATED"/>
    <property type="match status" value="1"/>
</dbReference>
<sequence length="1588" mass="179171">SLDYLHGLGIRGIYLAGSLLLNLPWSADSYSPLDHTLLDRHFGDIDSWREAIQAIHDRGMYVILDNTMSTMSDLIGFQGYLNSSAPWSFQEHNVLWKSGRRYHDFQPSNEWEEVCSYPYPRFWDQGGHLINDNYTQAMVGCRDSEFNQYGEVGAFGTYPEWQKQLSKFNGVQDRLREWRPSVRTKLEHFSCMVISSLDIDGFRMDKGLQITVDAQGNFSAAMRECARQYGKNNFFIPGEIVNGNANGAVYIGRGKEPSMMVHDTTLAMTMNTSDYIRDEGQNALDAAAFHYSTYRGLMRFLGLDGDLLAVNDVPVNFADAWHQILRTNDLFNANSGKFDPRHMYGVSNQDVFRWPGITDGTQRQLLGAFITTLEMPGIPLMSWGEEQGFYILDNTAPNYLYGRQAMSSAQAWQLHGCYKVGTINLNDMPLNSSLHGCEDDSVSLDHRDPAHPVYAVYKMLFELRSRYPVLQDGWMFLQLSNQTFNYTLPGSFGVPTETGIWSSIRSRLEGVQDFTGIGQGNQSIWTLRSNQNISKTFEFDCNNNDTALIAPFDQGTTVKNLFHPFDEYTLVKSPQKRGFEGSIEYNGCLPAMNMTKYGFKAFVPVSKWRAPSPLITKFLPGHDQRILSTVSRTEQESVDIEFRFSDLMDCDSVTSSFSINSTTADGSTPQLDAKSVSCLTITSTDEPIFDGGLPSIWAFTATLTNVSNGVHSISVKNATNQAKNMSTNAIDKFMFRIGQSDNPMVFPKMANYSSEILFKETKSKTDSTSSSGMYLSHKAAGADSFRYSLTWGSSWSDWQTYTGENSTLGKQAWSGTNRQEWEGDHVRVQYWSRMTGSSDHIQEGDLFGSTRPTRRFPHLFVHGPWNEFGYDSGIANRMSQQKNGTWQYNFMTEWPAQFQINVWGMNPDGEPDVTAAFGDVDNDTVLDRIAPVSLEQSMVHITNLGPESPHLAYRIQLNDGDYRYTLIPVGSRWKQLALFILLAVVPPLTAAVAVWAYLRVFYQVKFNQVGLSEAKAIIPFAIRNKFSRDRWLPEKMFNLQNRSSTPSVPEGAVVVDTGLGDVANGTRRTVLIGTMEYDIEDWGINIKIGGLGVMAQLMGKNLAHQNLIWVVPCVGGIDYPEDQPGEPMLVKILGNNYEVQVQYHILNNITYVLLDAPVFRKQTKSEPYPPRMDNLDSAIYYSAWNQCIAETMRRFPIDLYHINDYHGTVAPLYLLPNMIPCCLSLHNAEFQGLWPMRTPKEREEICAVFNLPQEIVQRYVQFGEILNLLHAGASILRIHQNGFGAVGVSKKYGKRSYARYPIFWGLKKIGALPNPDPSDVAEWDKKLSNPNDVVIDQCFEDARAGLKRQAQEWAGLEQRADADLFVFVGRWSMQKGIDLIADVFPAILEEYPQAQLLCIGPVIDLYGKFAALKLDKMMAKYPGRVYSKPEFTALPPFIFSGAELALIPSRDEPFGLVAVEFGRKGALGVGSRVGGLGQMPGWWFTIESTTTKHLLHQFKMAIHAALKSGYEIRATMRARSAKQRFPVAQWKEDLEILQSTSIKLFKRRARFDDTKERVGNTEKWMADSEERLGDAEFLEESSQQCTSD</sequence>
<feature type="non-terminal residue" evidence="7">
    <location>
        <position position="1"/>
    </location>
</feature>
<dbReference type="EC" id="2.4.1.183" evidence="2"/>
<dbReference type="Gene3D" id="3.20.20.80">
    <property type="entry name" value="Glycosidases"/>
    <property type="match status" value="1"/>
</dbReference>
<reference evidence="7 8" key="1">
    <citation type="submission" date="2017-03" db="EMBL/GenBank/DDBJ databases">
        <title>Genomes of endolithic fungi from Antarctica.</title>
        <authorList>
            <person name="Coleine C."/>
            <person name="Masonjones S."/>
            <person name="Stajich J.E."/>
        </authorList>
    </citation>
    <scope>NUCLEOTIDE SEQUENCE [LARGE SCALE GENOMIC DNA]</scope>
    <source>
        <strain evidence="7 8">CCFEE 5187</strain>
    </source>
</reference>
<comment type="caution">
    <text evidence="7">The sequence shown here is derived from an EMBL/GenBank/DDBJ whole genome shotgun (WGS) entry which is preliminary data.</text>
</comment>
<dbReference type="PANTHER" id="PTHR47182:SF2">
    <property type="entry name" value="CELL WALL ALPHA-1,3-GLUCAN SYNTHASE AGS1"/>
    <property type="match status" value="1"/>
</dbReference>
<dbReference type="InterPro" id="IPR058658">
    <property type="entry name" value="Mok11-13/Ags1-like_Ig_2"/>
</dbReference>
<accession>A0A4V5NFN1</accession>
<dbReference type="GO" id="GO:0070600">
    <property type="term" value="P:fungal-type cell wall (1-&gt;3)-alpha-glucan biosynthetic process"/>
    <property type="evidence" value="ECO:0007669"/>
    <property type="project" value="TreeGrafter"/>
</dbReference>
<dbReference type="Pfam" id="PF26108">
    <property type="entry name" value="GH_Mok13"/>
    <property type="match status" value="1"/>
</dbReference>
<dbReference type="InterPro" id="IPR058657">
    <property type="entry name" value="Mok11-13/Ags1-like_Ig"/>
</dbReference>
<dbReference type="SUPFAM" id="SSF53756">
    <property type="entry name" value="UDP-Glycosyltransferase/glycogen phosphorylase"/>
    <property type="match status" value="1"/>
</dbReference>
<dbReference type="Pfam" id="PF26111">
    <property type="entry name" value="Ig_Mok13"/>
    <property type="match status" value="1"/>
</dbReference>
<dbReference type="Pfam" id="PF26114">
    <property type="entry name" value="Ig_2_Mok13"/>
    <property type="match status" value="1"/>
</dbReference>
<dbReference type="InterPro" id="IPR006047">
    <property type="entry name" value="GH13_cat_dom"/>
</dbReference>
<dbReference type="STRING" id="331657.A0A4V5NFN1"/>
<dbReference type="CDD" id="cd03791">
    <property type="entry name" value="GT5_Glycogen_synthase_DULL1-like"/>
    <property type="match status" value="1"/>
</dbReference>
<dbReference type="InterPro" id="IPR058655">
    <property type="entry name" value="Mok11-14/Ags1-like"/>
</dbReference>
<dbReference type="EMBL" id="NAJN01000956">
    <property type="protein sequence ID" value="TKA67019.1"/>
    <property type="molecule type" value="Genomic_DNA"/>
</dbReference>
<evidence type="ECO:0000313" key="7">
    <source>
        <dbReference type="EMBL" id="TKA67019.1"/>
    </source>
</evidence>
<dbReference type="GO" id="GO:0009277">
    <property type="term" value="C:fungal-type cell wall"/>
    <property type="evidence" value="ECO:0007669"/>
    <property type="project" value="TreeGrafter"/>
</dbReference>
<dbReference type="InterPro" id="IPR058659">
    <property type="entry name" value="Mok11-13/Ags1-like_CBM"/>
</dbReference>
<dbReference type="SMART" id="SM00642">
    <property type="entry name" value="Aamy"/>
    <property type="match status" value="1"/>
</dbReference>
<dbReference type="Pfam" id="PF13692">
    <property type="entry name" value="Glyco_trans_1_4"/>
    <property type="match status" value="1"/>
</dbReference>
<protein>
    <recommendedName>
        <fullName evidence="2">alpha-1,3-glucan synthase</fullName>
        <ecNumber evidence="2">2.4.1.183</ecNumber>
    </recommendedName>
</protein>
<comment type="similarity">
    <text evidence="1">Belongs to the glycosyltransferase group 1 family.</text>
</comment>
<dbReference type="Pfam" id="PF00128">
    <property type="entry name" value="Alpha-amylase"/>
    <property type="match status" value="1"/>
</dbReference>
<evidence type="ECO:0000256" key="5">
    <source>
        <dbReference type="ARBA" id="ARBA00048960"/>
    </source>
</evidence>
<organism evidence="7 8">
    <name type="scientific">Cryomyces minteri</name>
    <dbReference type="NCBI Taxonomy" id="331657"/>
    <lineage>
        <taxon>Eukaryota</taxon>
        <taxon>Fungi</taxon>
        <taxon>Dikarya</taxon>
        <taxon>Ascomycota</taxon>
        <taxon>Pezizomycotina</taxon>
        <taxon>Dothideomycetes</taxon>
        <taxon>Dothideomycetes incertae sedis</taxon>
        <taxon>Cryomyces</taxon>
    </lineage>
</organism>
<dbReference type="Gene3D" id="3.40.50.2000">
    <property type="entry name" value="Glycogen Phosphorylase B"/>
    <property type="match status" value="2"/>
</dbReference>
<evidence type="ECO:0000259" key="6">
    <source>
        <dbReference type="SMART" id="SM00642"/>
    </source>
</evidence>
<dbReference type="Pfam" id="PF26122">
    <property type="entry name" value="CBM_Mok13"/>
    <property type="match status" value="1"/>
</dbReference>
<feature type="domain" description="Glycosyl hydrolase family 13 catalytic" evidence="6">
    <location>
        <begin position="1"/>
        <end position="410"/>
    </location>
</feature>
<evidence type="ECO:0000256" key="2">
    <source>
        <dbReference type="ARBA" id="ARBA00012688"/>
    </source>
</evidence>
<dbReference type="Pfam" id="PF08323">
    <property type="entry name" value="Glyco_transf_5"/>
    <property type="match status" value="1"/>
</dbReference>
<keyword evidence="8" id="KW-1185">Reference proteome</keyword>
<dbReference type="Proteomes" id="UP000308768">
    <property type="component" value="Unassembled WGS sequence"/>
</dbReference>
<evidence type="ECO:0000256" key="1">
    <source>
        <dbReference type="ARBA" id="ARBA00006122"/>
    </source>
</evidence>
<dbReference type="FunFam" id="3.40.50.2000:FF:000058">
    <property type="entry name" value="Alpha-1,3-glucan synthase Ags1"/>
    <property type="match status" value="1"/>
</dbReference>
<gene>
    <name evidence="7" type="ORF">B0A49_09487</name>
</gene>
<name>A0A4V5NFN1_9PEZI</name>
<proteinExistence type="inferred from homology"/>
<keyword evidence="3" id="KW-0328">Glycosyltransferase</keyword>
<evidence type="ECO:0000313" key="8">
    <source>
        <dbReference type="Proteomes" id="UP000308768"/>
    </source>
</evidence>
<evidence type="ECO:0000256" key="4">
    <source>
        <dbReference type="ARBA" id="ARBA00022679"/>
    </source>
</evidence>
<keyword evidence="4" id="KW-0808">Transferase</keyword>
<dbReference type="InterPro" id="IPR058656">
    <property type="entry name" value="Mok11-13/Ags1-like_GH"/>
</dbReference>
<comment type="catalytic activity">
    <reaction evidence="5">
        <text>[(1-&gt;3)-alpha-D-glucosyl](n) + UDP-alpha-D-glucose = [(1-&gt;3)-alpha-D-glucosyl](n+1) + UDP + H(+)</text>
        <dbReference type="Rhea" id="RHEA:19749"/>
        <dbReference type="Rhea" id="RHEA-COMP:11150"/>
        <dbReference type="Rhea" id="RHEA-COMP:11151"/>
        <dbReference type="ChEBI" id="CHEBI:15378"/>
        <dbReference type="ChEBI" id="CHEBI:28100"/>
        <dbReference type="ChEBI" id="CHEBI:58223"/>
        <dbReference type="ChEBI" id="CHEBI:58885"/>
        <dbReference type="EC" id="2.4.1.183"/>
    </reaction>
</comment>
<dbReference type="GO" id="GO:0047657">
    <property type="term" value="F:alpha-1,3-glucan synthase activity"/>
    <property type="evidence" value="ECO:0007669"/>
    <property type="project" value="UniProtKB-EC"/>
</dbReference>
<evidence type="ECO:0000256" key="3">
    <source>
        <dbReference type="ARBA" id="ARBA00022676"/>
    </source>
</evidence>
<dbReference type="OrthoDB" id="512920at2759"/>
<dbReference type="FunFam" id="3.40.50.2000:FF:000052">
    <property type="entry name" value="Alpha-1,3-glucan synthase Ags2"/>
    <property type="match status" value="1"/>
</dbReference>
<dbReference type="SUPFAM" id="SSF51445">
    <property type="entry name" value="(Trans)glycosidases"/>
    <property type="match status" value="1"/>
</dbReference>